<dbReference type="GO" id="GO:0015271">
    <property type="term" value="F:outward rectifier potassium channel activity"/>
    <property type="evidence" value="ECO:0007669"/>
    <property type="project" value="TreeGrafter"/>
</dbReference>
<feature type="transmembrane region" description="Helical" evidence="14">
    <location>
        <begin position="45"/>
        <end position="67"/>
    </location>
</feature>
<dbReference type="GO" id="GO:0005886">
    <property type="term" value="C:plasma membrane"/>
    <property type="evidence" value="ECO:0007669"/>
    <property type="project" value="UniProtKB-SubCell"/>
</dbReference>
<keyword evidence="6 14" id="KW-1133">Transmembrane helix</keyword>
<evidence type="ECO:0000313" key="16">
    <source>
        <dbReference type="EMBL" id="TNN30676.1"/>
    </source>
</evidence>
<evidence type="ECO:0000256" key="12">
    <source>
        <dbReference type="ARBA" id="ARBA00044657"/>
    </source>
</evidence>
<evidence type="ECO:0000256" key="14">
    <source>
        <dbReference type="SAM" id="Phobius"/>
    </source>
</evidence>
<evidence type="ECO:0000256" key="11">
    <source>
        <dbReference type="ARBA" id="ARBA00034430"/>
    </source>
</evidence>
<dbReference type="Gene3D" id="1.10.287.70">
    <property type="match status" value="1"/>
</dbReference>
<dbReference type="InterPro" id="IPR013099">
    <property type="entry name" value="K_chnl_dom"/>
</dbReference>
<keyword evidence="7" id="KW-0406">Ion transport</keyword>
<dbReference type="GO" id="GO:0030322">
    <property type="term" value="P:stabilization of membrane potential"/>
    <property type="evidence" value="ECO:0007669"/>
    <property type="project" value="TreeGrafter"/>
</dbReference>
<keyword evidence="10 16" id="KW-0407">Ion channel</keyword>
<sequence length="150" mass="17033">MNTQHHQPALALLSMSCGDESSIHRTNHSFISHQKWKVSQTKIRVFSTLIFILFGCLIFVALPVVIFKQIEGWSTLESIYFVVITLTTIGFGDFVAGGLENPEFLNYYKPVVLFWILVGLAYFAAVLSMIGDWFRVISKKTKEEVRADVL</sequence>
<comment type="subcellular location">
    <subcellularLocation>
        <location evidence="1">Cell membrane</location>
        <topology evidence="1">Multi-pass membrane protein</topology>
    </subcellularLocation>
</comment>
<evidence type="ECO:0000256" key="10">
    <source>
        <dbReference type="ARBA" id="ARBA00023303"/>
    </source>
</evidence>
<evidence type="ECO:0000256" key="7">
    <source>
        <dbReference type="ARBA" id="ARBA00023065"/>
    </source>
</evidence>
<evidence type="ECO:0000256" key="4">
    <source>
        <dbReference type="ARBA" id="ARBA00022692"/>
    </source>
</evidence>
<dbReference type="InterPro" id="IPR003976">
    <property type="entry name" value="2pore_dom_K_chnl_TREK"/>
</dbReference>
<dbReference type="SUPFAM" id="SSF81324">
    <property type="entry name" value="Voltage-gated potassium channels"/>
    <property type="match status" value="1"/>
</dbReference>
<feature type="transmembrane region" description="Helical" evidence="14">
    <location>
        <begin position="111"/>
        <end position="134"/>
    </location>
</feature>
<dbReference type="Proteomes" id="UP000314294">
    <property type="component" value="Unassembled WGS sequence"/>
</dbReference>
<evidence type="ECO:0000256" key="13">
    <source>
        <dbReference type="ARBA" id="ARBA00044691"/>
    </source>
</evidence>
<keyword evidence="3" id="KW-1003">Cell membrane</keyword>
<dbReference type="InterPro" id="IPR003280">
    <property type="entry name" value="2pore_dom_K_chnl"/>
</dbReference>
<accession>A0A4Z2EP51</accession>
<dbReference type="OrthoDB" id="8869275at2759"/>
<gene>
    <name evidence="16" type="primary">KCNK10_0</name>
    <name evidence="16" type="ORF">EYF80_059172</name>
</gene>
<keyword evidence="2" id="KW-0813">Transport</keyword>
<evidence type="ECO:0000313" key="17">
    <source>
        <dbReference type="Proteomes" id="UP000314294"/>
    </source>
</evidence>
<comment type="catalytic activity">
    <reaction evidence="12">
        <text>Rb(+)(in) = Rb(+)(out)</text>
        <dbReference type="Rhea" id="RHEA:78547"/>
        <dbReference type="ChEBI" id="CHEBI:49847"/>
    </reaction>
</comment>
<dbReference type="EMBL" id="SRLO01004238">
    <property type="protein sequence ID" value="TNN30676.1"/>
    <property type="molecule type" value="Genomic_DNA"/>
</dbReference>
<dbReference type="PANTHER" id="PTHR11003">
    <property type="entry name" value="POTASSIUM CHANNEL, SUBFAMILY K"/>
    <property type="match status" value="1"/>
</dbReference>
<dbReference type="GO" id="GO:0022841">
    <property type="term" value="F:potassium ion leak channel activity"/>
    <property type="evidence" value="ECO:0007669"/>
    <property type="project" value="TreeGrafter"/>
</dbReference>
<feature type="domain" description="Potassium channel" evidence="15">
    <location>
        <begin position="49"/>
        <end position="135"/>
    </location>
</feature>
<evidence type="ECO:0000256" key="6">
    <source>
        <dbReference type="ARBA" id="ARBA00022989"/>
    </source>
</evidence>
<organism evidence="16 17">
    <name type="scientific">Liparis tanakae</name>
    <name type="common">Tanaka's snailfish</name>
    <dbReference type="NCBI Taxonomy" id="230148"/>
    <lineage>
        <taxon>Eukaryota</taxon>
        <taxon>Metazoa</taxon>
        <taxon>Chordata</taxon>
        <taxon>Craniata</taxon>
        <taxon>Vertebrata</taxon>
        <taxon>Euteleostomi</taxon>
        <taxon>Actinopterygii</taxon>
        <taxon>Neopterygii</taxon>
        <taxon>Teleostei</taxon>
        <taxon>Neoteleostei</taxon>
        <taxon>Acanthomorphata</taxon>
        <taxon>Eupercaria</taxon>
        <taxon>Perciformes</taxon>
        <taxon>Cottioidei</taxon>
        <taxon>Cottales</taxon>
        <taxon>Liparidae</taxon>
        <taxon>Liparis</taxon>
    </lineage>
</organism>
<proteinExistence type="predicted"/>
<dbReference type="AlphaFoldDB" id="A0A4Z2EP51"/>
<comment type="catalytic activity">
    <reaction evidence="11">
        <text>K(+)(in) = K(+)(out)</text>
        <dbReference type="Rhea" id="RHEA:29463"/>
        <dbReference type="ChEBI" id="CHEBI:29103"/>
    </reaction>
</comment>
<evidence type="ECO:0000256" key="8">
    <source>
        <dbReference type="ARBA" id="ARBA00023136"/>
    </source>
</evidence>
<keyword evidence="5" id="KW-0630">Potassium</keyword>
<reference evidence="16 17" key="1">
    <citation type="submission" date="2019-03" db="EMBL/GenBank/DDBJ databases">
        <title>First draft genome of Liparis tanakae, snailfish: a comprehensive survey of snailfish specific genes.</title>
        <authorList>
            <person name="Kim W."/>
            <person name="Song I."/>
            <person name="Jeong J.-H."/>
            <person name="Kim D."/>
            <person name="Kim S."/>
            <person name="Ryu S."/>
            <person name="Song J.Y."/>
            <person name="Lee S.K."/>
        </authorList>
    </citation>
    <scope>NUCLEOTIDE SEQUENCE [LARGE SCALE GENOMIC DNA]</scope>
    <source>
        <tissue evidence="16">Muscle</tissue>
    </source>
</reference>
<dbReference type="Pfam" id="PF07885">
    <property type="entry name" value="Ion_trans_2"/>
    <property type="match status" value="1"/>
</dbReference>
<protein>
    <submittedName>
        <fullName evidence="16">Potassium channel subfamily K member 10</fullName>
    </submittedName>
</protein>
<evidence type="ECO:0000256" key="1">
    <source>
        <dbReference type="ARBA" id="ARBA00004651"/>
    </source>
</evidence>
<keyword evidence="9" id="KW-1015">Disulfide bond</keyword>
<name>A0A4Z2EP51_9TELE</name>
<evidence type="ECO:0000256" key="9">
    <source>
        <dbReference type="ARBA" id="ARBA00023157"/>
    </source>
</evidence>
<dbReference type="PRINTS" id="PR01499">
    <property type="entry name" value="TREKCHANNEL"/>
</dbReference>
<feature type="transmembrane region" description="Helical" evidence="14">
    <location>
        <begin position="79"/>
        <end position="99"/>
    </location>
</feature>
<keyword evidence="8 14" id="KW-0472">Membrane</keyword>
<keyword evidence="17" id="KW-1185">Reference proteome</keyword>
<comment type="caution">
    <text evidence="16">The sequence shown here is derived from an EMBL/GenBank/DDBJ whole genome shotgun (WGS) entry which is preliminary data.</text>
</comment>
<keyword evidence="4 14" id="KW-0812">Transmembrane</keyword>
<evidence type="ECO:0000256" key="2">
    <source>
        <dbReference type="ARBA" id="ARBA00022448"/>
    </source>
</evidence>
<evidence type="ECO:0000256" key="5">
    <source>
        <dbReference type="ARBA" id="ARBA00022958"/>
    </source>
</evidence>
<evidence type="ECO:0000259" key="15">
    <source>
        <dbReference type="Pfam" id="PF07885"/>
    </source>
</evidence>
<comment type="catalytic activity">
    <reaction evidence="13">
        <text>Cs(+)(in) = Cs(+)(out)</text>
        <dbReference type="Rhea" id="RHEA:78555"/>
        <dbReference type="ChEBI" id="CHEBI:49547"/>
    </reaction>
</comment>
<dbReference type="PANTHER" id="PTHR11003:SF21">
    <property type="entry name" value="POTASSIUM CHANNEL SUBFAMILY K MEMBER 2"/>
    <property type="match status" value="1"/>
</dbReference>
<evidence type="ECO:0000256" key="3">
    <source>
        <dbReference type="ARBA" id="ARBA00022475"/>
    </source>
</evidence>